<accession>A0A7S8E7F3</accession>
<dbReference type="Proteomes" id="UP000594468">
    <property type="component" value="Chromosome"/>
</dbReference>
<dbReference type="RefSeq" id="WP_195169827.1">
    <property type="nucleotide sequence ID" value="NZ_CP062983.1"/>
</dbReference>
<dbReference type="GO" id="GO:0003677">
    <property type="term" value="F:DNA binding"/>
    <property type="evidence" value="ECO:0007669"/>
    <property type="project" value="InterPro"/>
</dbReference>
<dbReference type="SUPFAM" id="SSF52172">
    <property type="entry name" value="CheY-like"/>
    <property type="match status" value="1"/>
</dbReference>
<dbReference type="InterPro" id="IPR036515">
    <property type="entry name" value="Transposase_17_sf"/>
</dbReference>
<dbReference type="GO" id="GO:0004803">
    <property type="term" value="F:transposase activity"/>
    <property type="evidence" value="ECO:0007669"/>
    <property type="project" value="InterPro"/>
</dbReference>
<dbReference type="KEGG" id="pmet:G4Y79_18995"/>
<name>A0A7S8E7F3_9CHLR</name>
<dbReference type="AlphaFoldDB" id="A0A7S8E7F3"/>
<sequence>MFVAKKVVVITKKSQFALDLAKLSARGEFIVTTYVSAANALAFIEHHAQHAVIIDFDYLDMPGEKVIEEIRALQPDIAVIVAPNTPQTQELVVTHDIQALIMLPFPIRQLVVVIQNAIQSMHDALPDTVVVRAVNPDNLPEPKQADTQEDENDSSIPPPFDPFAGRVPPKHAPGTLGEEDTPQSGLGHEDVSDETVFDRLRAEEPPLPSFEQSGTVKDLFQTGRREWQAPKDKQNKKPEQPTAPALPPRREKAPGNFPAAIILDRATDDSTPLEGFSITRFMDAIREEFPEGDAKILPLPSWVADAERYIHEPDFLQEEDMPERFVDYTSSTTAPNALVEDETAANFAEWGTERIEPIKRSHPDETGQDTDALEPHHPDSKPPSTMPEMPPVPGMDADERSEQVTQPAEAEFTIKHVFEDDQWRDQAPEVEEASPEPFAQEEEFDVEFDPDDESFFDGRGVLIEEPPLSDEDTHFARIALTLTQVSLDLAGDATILAQDGQLVAHAGPMPLADIEELMMDLQQDWANPPATGKIRFVHQTSTGQEYMLYSCKTEDGFVLSMLFAGAQPISMIREQAQQMADALAAVPERVVEPDTPEVALRDEVTADEAAIDDVDIDEIDIEDDWAEEAVEPDVAEAIYDPLTNIDEEAAFDEDLLRDPVAFVWLLRDLRMAMPQAATELLERSLRRYLEAQQWRINELVVESDYVYLYADVPGENILGNEEIESLRRTSAELLKATYPEVDPDTLWADSSMVVTPGRELDTDDIQRFIRFARR</sequence>
<feature type="region of interest" description="Disordered" evidence="1">
    <location>
        <begin position="136"/>
        <end position="191"/>
    </location>
</feature>
<feature type="compositionally biased region" description="Pro residues" evidence="1">
    <location>
        <begin position="384"/>
        <end position="393"/>
    </location>
</feature>
<evidence type="ECO:0008006" key="4">
    <source>
        <dbReference type="Google" id="ProtNLM"/>
    </source>
</evidence>
<evidence type="ECO:0000256" key="1">
    <source>
        <dbReference type="SAM" id="MobiDB-lite"/>
    </source>
</evidence>
<dbReference type="GO" id="GO:0006313">
    <property type="term" value="P:DNA transposition"/>
    <property type="evidence" value="ECO:0007669"/>
    <property type="project" value="InterPro"/>
</dbReference>
<dbReference type="EMBL" id="CP062983">
    <property type="protein sequence ID" value="QPC81756.1"/>
    <property type="molecule type" value="Genomic_DNA"/>
</dbReference>
<feature type="region of interest" description="Disordered" evidence="1">
    <location>
        <begin position="354"/>
        <end position="402"/>
    </location>
</feature>
<feature type="compositionally biased region" description="Basic and acidic residues" evidence="1">
    <location>
        <begin position="354"/>
        <end position="365"/>
    </location>
</feature>
<evidence type="ECO:0000313" key="2">
    <source>
        <dbReference type="EMBL" id="QPC81756.1"/>
    </source>
</evidence>
<protein>
    <recommendedName>
        <fullName evidence="4">Response regulatory domain-containing protein</fullName>
    </recommendedName>
</protein>
<feature type="region of interest" description="Disordered" evidence="1">
    <location>
        <begin position="226"/>
        <end position="255"/>
    </location>
</feature>
<keyword evidence="3" id="KW-1185">Reference proteome</keyword>
<gene>
    <name evidence="2" type="ORF">G4Y79_18995</name>
</gene>
<dbReference type="SUPFAM" id="SSF143422">
    <property type="entry name" value="Transposase IS200-like"/>
    <property type="match status" value="1"/>
</dbReference>
<dbReference type="Gene3D" id="3.40.50.2300">
    <property type="match status" value="1"/>
</dbReference>
<dbReference type="InterPro" id="IPR011006">
    <property type="entry name" value="CheY-like_superfamily"/>
</dbReference>
<proteinExistence type="predicted"/>
<reference evidence="2 3" key="1">
    <citation type="submission" date="2020-02" db="EMBL/GenBank/DDBJ databases">
        <authorList>
            <person name="Zheng R.K."/>
            <person name="Sun C.M."/>
        </authorList>
    </citation>
    <scope>NUCLEOTIDE SEQUENCE [LARGE SCALE GENOMIC DNA]</scope>
    <source>
        <strain evidence="3">rifampicinis</strain>
    </source>
</reference>
<feature type="compositionally biased region" description="Basic and acidic residues" evidence="1">
    <location>
        <begin position="226"/>
        <end position="239"/>
    </location>
</feature>
<organism evidence="2 3">
    <name type="scientific">Phototrophicus methaneseepsis</name>
    <dbReference type="NCBI Taxonomy" id="2710758"/>
    <lineage>
        <taxon>Bacteria</taxon>
        <taxon>Bacillati</taxon>
        <taxon>Chloroflexota</taxon>
        <taxon>Candidatus Thermofontia</taxon>
        <taxon>Phototrophicales</taxon>
        <taxon>Phototrophicaceae</taxon>
        <taxon>Phototrophicus</taxon>
    </lineage>
</organism>
<dbReference type="Gene3D" id="3.30.70.1290">
    <property type="entry name" value="Transposase IS200-like"/>
    <property type="match status" value="1"/>
</dbReference>
<evidence type="ECO:0000313" key="3">
    <source>
        <dbReference type="Proteomes" id="UP000594468"/>
    </source>
</evidence>